<dbReference type="InterPro" id="IPR002104">
    <property type="entry name" value="Integrase_catalytic"/>
</dbReference>
<dbReference type="EMBL" id="ADLW01000026">
    <property type="protein sequence ID" value="EGK04649.1"/>
    <property type="molecule type" value="Genomic_DNA"/>
</dbReference>
<dbReference type="InterPro" id="IPR013762">
    <property type="entry name" value="Integrase-like_cat_sf"/>
</dbReference>
<dbReference type="GeneID" id="78083997"/>
<protein>
    <recommendedName>
        <fullName evidence="2">Tyr recombinase domain-containing protein</fullName>
    </recommendedName>
</protein>
<reference evidence="3 4" key="1">
    <citation type="submission" date="2011-04" db="EMBL/GenBank/DDBJ databases">
        <title>The Genome Sequence of Dysgonomonas mossii DSM 22836.</title>
        <authorList>
            <consortium name="The Broad Institute Genome Sequencing Platform"/>
            <person name="Earl A."/>
            <person name="Ward D."/>
            <person name="Feldgarden M."/>
            <person name="Gevers D."/>
            <person name="Pudlo N."/>
            <person name="Martens E."/>
            <person name="Allen-Vercoe E."/>
            <person name="Young S.K."/>
            <person name="Zeng Q."/>
            <person name="Gargeya S."/>
            <person name="Fitzgerald M."/>
            <person name="Haas B."/>
            <person name="Abouelleil A."/>
            <person name="Alvarado L."/>
            <person name="Arachchi H.M."/>
            <person name="Berlin A."/>
            <person name="Brown A."/>
            <person name="Chapman S.B."/>
            <person name="Chen Z."/>
            <person name="Dunbar C."/>
            <person name="Freedman E."/>
            <person name="Gearin G."/>
            <person name="Gellesch M."/>
            <person name="Goldberg J."/>
            <person name="Griggs A."/>
            <person name="Gujja S."/>
            <person name="Heiman D."/>
            <person name="Howarth C."/>
            <person name="Larson L."/>
            <person name="Lui A."/>
            <person name="MacDonald P.J.P."/>
            <person name="Mehta T."/>
            <person name="Montmayeur A."/>
            <person name="Murphy C."/>
            <person name="Neiman D."/>
            <person name="Pearson M."/>
            <person name="Priest M."/>
            <person name="Roberts A."/>
            <person name="Saif S."/>
            <person name="Shea T."/>
            <person name="Shenoy N."/>
            <person name="Sisk P."/>
            <person name="Stolte C."/>
            <person name="Sykes S."/>
            <person name="Yandava C."/>
            <person name="Wortman J."/>
            <person name="Nusbaum C."/>
            <person name="Birren B."/>
        </authorList>
    </citation>
    <scope>NUCLEOTIDE SEQUENCE [LARGE SCALE GENOMIC DNA]</scope>
    <source>
        <strain evidence="3 4">DSM 22836</strain>
    </source>
</reference>
<dbReference type="PROSITE" id="PS51898">
    <property type="entry name" value="TYR_RECOMBINASE"/>
    <property type="match status" value="1"/>
</dbReference>
<dbReference type="RefSeq" id="WP_006844768.1">
    <property type="nucleotide sequence ID" value="NZ_AQWJ01000020.1"/>
</dbReference>
<dbReference type="GO" id="GO:0006310">
    <property type="term" value="P:DNA recombination"/>
    <property type="evidence" value="ECO:0007669"/>
    <property type="project" value="UniProtKB-KW"/>
</dbReference>
<dbReference type="GO" id="GO:0015074">
    <property type="term" value="P:DNA integration"/>
    <property type="evidence" value="ECO:0007669"/>
    <property type="project" value="InterPro"/>
</dbReference>
<sequence>MNKELIKKTISSFRQELIDRNYSKCIIWQYGKICRNFMNWATSDDIRYFSEDTARDYCLFVCGTWEYGFKLPFHERITLRCMRMLLSSFKGEEFESRTPLVARPFQTSICNHVEGYLLWCKEELLLSTVSIKRRKNMLSRYDNFLFDKKIDLSDVTAYINDDFFYTCKLSYRREFKHFLREYFTYIYESKYIDKDLSSTVVKDSFTPRPEKLPSTYSTDEIRHAINAIDRSTPKGKRDYIVFLLAAEYGLRASDIVQLRMTDIDWERNEIKIIQCKTKKPLTLPLIASVGNAIIDYMRNGHPSEGGNLIIVQHGNTRKGKIVHSCALHAIVSNAIRAGNGQTAATHKHGPHSLRHSLASNMLKMGVSLNVISGSLGHSITQSTQTYLKIDFLQLGKCSLPIPLLKSELFKMNKEGTI</sequence>
<accession>F8X593</accession>
<name>F8X593_9BACT</name>
<keyword evidence="4" id="KW-1185">Reference proteome</keyword>
<dbReference type="CDD" id="cd01188">
    <property type="entry name" value="INT_RitA_C_like"/>
    <property type="match status" value="1"/>
</dbReference>
<dbReference type="HOGENOM" id="CLU_027562_23_4_10"/>
<dbReference type="STRING" id="742767.HMPREF9456_03402"/>
<feature type="domain" description="Tyr recombinase" evidence="2">
    <location>
        <begin position="211"/>
        <end position="399"/>
    </location>
</feature>
<dbReference type="GO" id="GO:0003677">
    <property type="term" value="F:DNA binding"/>
    <property type="evidence" value="ECO:0007669"/>
    <property type="project" value="InterPro"/>
</dbReference>
<evidence type="ECO:0000259" key="2">
    <source>
        <dbReference type="PROSITE" id="PS51898"/>
    </source>
</evidence>
<gene>
    <name evidence="3" type="ORF">HMPREF9456_03402</name>
</gene>
<dbReference type="InterPro" id="IPR011010">
    <property type="entry name" value="DNA_brk_join_enz"/>
</dbReference>
<dbReference type="eggNOG" id="COG4974">
    <property type="taxonomic scope" value="Bacteria"/>
</dbReference>
<keyword evidence="1" id="KW-0233">DNA recombination</keyword>
<dbReference type="PANTHER" id="PTHR30349">
    <property type="entry name" value="PHAGE INTEGRASE-RELATED"/>
    <property type="match status" value="1"/>
</dbReference>
<dbReference type="Gene3D" id="1.10.443.10">
    <property type="entry name" value="Intergrase catalytic core"/>
    <property type="match status" value="1"/>
</dbReference>
<dbReference type="OrthoDB" id="9785687at2"/>
<organism evidence="3 4">
    <name type="scientific">Dysgonomonas mossii DSM 22836</name>
    <dbReference type="NCBI Taxonomy" id="742767"/>
    <lineage>
        <taxon>Bacteria</taxon>
        <taxon>Pseudomonadati</taxon>
        <taxon>Bacteroidota</taxon>
        <taxon>Bacteroidia</taxon>
        <taxon>Bacteroidales</taxon>
        <taxon>Dysgonomonadaceae</taxon>
        <taxon>Dysgonomonas</taxon>
    </lineage>
</organism>
<evidence type="ECO:0000313" key="4">
    <source>
        <dbReference type="Proteomes" id="UP000006420"/>
    </source>
</evidence>
<dbReference type="Proteomes" id="UP000006420">
    <property type="component" value="Unassembled WGS sequence"/>
</dbReference>
<dbReference type="SUPFAM" id="SSF56349">
    <property type="entry name" value="DNA breaking-rejoining enzymes"/>
    <property type="match status" value="1"/>
</dbReference>
<evidence type="ECO:0000313" key="3">
    <source>
        <dbReference type="EMBL" id="EGK04649.1"/>
    </source>
</evidence>
<comment type="caution">
    <text evidence="3">The sequence shown here is derived from an EMBL/GenBank/DDBJ whole genome shotgun (WGS) entry which is preliminary data.</text>
</comment>
<evidence type="ECO:0000256" key="1">
    <source>
        <dbReference type="ARBA" id="ARBA00023172"/>
    </source>
</evidence>
<dbReference type="InterPro" id="IPR050090">
    <property type="entry name" value="Tyrosine_recombinase_XerCD"/>
</dbReference>
<dbReference type="Pfam" id="PF00589">
    <property type="entry name" value="Phage_integrase"/>
    <property type="match status" value="1"/>
</dbReference>
<proteinExistence type="predicted"/>
<dbReference type="AlphaFoldDB" id="F8X593"/>